<dbReference type="Proteomes" id="UP000241769">
    <property type="component" value="Unassembled WGS sequence"/>
</dbReference>
<keyword evidence="3" id="KW-1185">Reference proteome</keyword>
<dbReference type="Pfam" id="PF14645">
    <property type="entry name" value="Chibby"/>
    <property type="match status" value="1"/>
</dbReference>
<dbReference type="AlphaFoldDB" id="A0A2P6NT79"/>
<dbReference type="InParanoid" id="A0A2P6NT79"/>
<accession>A0A2P6NT79</accession>
<evidence type="ECO:0000313" key="3">
    <source>
        <dbReference type="Proteomes" id="UP000241769"/>
    </source>
</evidence>
<dbReference type="InterPro" id="IPR028118">
    <property type="entry name" value="Chibby_fam"/>
</dbReference>
<evidence type="ECO:0000313" key="2">
    <source>
        <dbReference type="EMBL" id="PRP87078.1"/>
    </source>
</evidence>
<organism evidence="2 3">
    <name type="scientific">Planoprotostelium fungivorum</name>
    <dbReference type="NCBI Taxonomy" id="1890364"/>
    <lineage>
        <taxon>Eukaryota</taxon>
        <taxon>Amoebozoa</taxon>
        <taxon>Evosea</taxon>
        <taxon>Variosea</taxon>
        <taxon>Cavosteliida</taxon>
        <taxon>Cavosteliaceae</taxon>
        <taxon>Planoprotostelium</taxon>
    </lineage>
</organism>
<gene>
    <name evidence="2" type="ORF">PROFUN_04814</name>
</gene>
<comment type="caution">
    <text evidence="2">The sequence shown here is derived from an EMBL/GenBank/DDBJ whole genome shotgun (WGS) entry which is preliminary data.</text>
</comment>
<evidence type="ECO:0000256" key="1">
    <source>
        <dbReference type="SAM" id="Coils"/>
    </source>
</evidence>
<keyword evidence="1" id="KW-0175">Coiled coil</keyword>
<reference evidence="2 3" key="1">
    <citation type="journal article" date="2018" name="Genome Biol. Evol.">
        <title>Multiple Roots of Fruiting Body Formation in Amoebozoa.</title>
        <authorList>
            <person name="Hillmann F."/>
            <person name="Forbes G."/>
            <person name="Novohradska S."/>
            <person name="Ferling I."/>
            <person name="Riege K."/>
            <person name="Groth M."/>
            <person name="Westermann M."/>
            <person name="Marz M."/>
            <person name="Spaller T."/>
            <person name="Winckler T."/>
            <person name="Schaap P."/>
            <person name="Glockner G."/>
        </authorList>
    </citation>
    <scope>NUCLEOTIDE SEQUENCE [LARGE SCALE GENOMIC DNA]</scope>
    <source>
        <strain evidence="2 3">Jena</strain>
    </source>
</reference>
<protein>
    <submittedName>
        <fullName evidence="2">Uncharacterized protein</fullName>
    </submittedName>
</protein>
<proteinExistence type="predicted"/>
<dbReference type="EMBL" id="MDYQ01000023">
    <property type="protein sequence ID" value="PRP87078.1"/>
    <property type="molecule type" value="Genomic_DNA"/>
</dbReference>
<name>A0A2P6NT79_9EUKA</name>
<sequence>MATSPWNKRALFFQKNKLAPPNARESAMPPPGAPVVLHLPGAEMVYENGTWRSDGAAEDQNMAYLEEDIQNLQIENNHLREQNNMLELKIELLLDMLAVNQNDIDTMKEAERRYQNKISKLERKR</sequence>
<feature type="coiled-coil region" evidence="1">
    <location>
        <begin position="62"/>
        <end position="124"/>
    </location>
</feature>